<gene>
    <name evidence="1" type="ORF">M9Y10_008494</name>
</gene>
<proteinExistence type="predicted"/>
<evidence type="ECO:0000313" key="1">
    <source>
        <dbReference type="EMBL" id="KAK8870608.1"/>
    </source>
</evidence>
<keyword evidence="2" id="KW-1185">Reference proteome</keyword>
<accession>A0ABR2IZD3</accession>
<dbReference type="EMBL" id="JAPFFF010000014">
    <property type="protein sequence ID" value="KAK8870608.1"/>
    <property type="molecule type" value="Genomic_DNA"/>
</dbReference>
<dbReference type="Proteomes" id="UP001470230">
    <property type="component" value="Unassembled WGS sequence"/>
</dbReference>
<reference evidence="1 2" key="1">
    <citation type="submission" date="2024-04" db="EMBL/GenBank/DDBJ databases">
        <title>Tritrichomonas musculus Genome.</title>
        <authorList>
            <person name="Alves-Ferreira E."/>
            <person name="Grigg M."/>
            <person name="Lorenzi H."/>
            <person name="Galac M."/>
        </authorList>
    </citation>
    <scope>NUCLEOTIDE SEQUENCE [LARGE SCALE GENOMIC DNA]</scope>
    <source>
        <strain evidence="1 2">EAF2021</strain>
    </source>
</reference>
<organism evidence="1 2">
    <name type="scientific">Tritrichomonas musculus</name>
    <dbReference type="NCBI Taxonomy" id="1915356"/>
    <lineage>
        <taxon>Eukaryota</taxon>
        <taxon>Metamonada</taxon>
        <taxon>Parabasalia</taxon>
        <taxon>Tritrichomonadida</taxon>
        <taxon>Tritrichomonadidae</taxon>
        <taxon>Tritrichomonas</taxon>
    </lineage>
</organism>
<protein>
    <submittedName>
        <fullName evidence="1">Uncharacterized protein</fullName>
    </submittedName>
</protein>
<comment type="caution">
    <text evidence="1">The sequence shown here is derived from an EMBL/GenBank/DDBJ whole genome shotgun (WGS) entry which is preliminary data.</text>
</comment>
<sequence>MATKLTDEQLVRLKPIIHKFSELLDNIDNGDPKRIPRHIKDFAKSKFPPFSPPFVDAANAALALKKDEGEKAVTLARKILETKTSEGNICNLLIRIFKTYNDPKHLAELYQMIIDYNPTDVEPLFWDLPFQITCSNFVKAQERAMKIVSLSKDNMREKENSIIFAAAFSYFRGKYDKPLFYKFANSFIDKITTRNSDIVEIKIECLINQDPNNKSNLEAALNYVKSQEAEKAFSHDELHRARIEMKIQTALGNFSAVGEKAAEILNTINADSIDEWKLAVQHYSDIDNLIKKHNDGKLRGPQLALIELALHRKEDPTPLIIEYATKYANKSYLLGDISPYLTPEVLPKLSSIDDPAIQCLVSDKFDDSRFQITNEATANMKAQELIRTGDFASLCQAASILDPYKAEGTSRVLLIRIAGLLNAPVAQNRLWTEQRLEAIQYLSLLSLYLFDITRGWDIDDLKNMARLTNSFCEKGIGSYVGHVNAALHNYNFLIAEMATQFHHQITHNISYYVMRVLQDWLTLLTDIEELTPYKYEKYLSIKEIQDTLEERIDDSIFPIYFKNDNKEDHLLREKLFPSIKNLVCQISAAMRLIFALKLDKGNVDAFAEELNQAATGTQWAILADFVKNGCKKVNFQACGDSVVPDVLLFGSLAIAAKLSNSPKEVKDAIAGETNKANQKLLESMKLDELPEIFKKHNEQQTQSLHNAKEMILNLLK</sequence>
<name>A0ABR2IZD3_9EUKA</name>
<evidence type="ECO:0000313" key="2">
    <source>
        <dbReference type="Proteomes" id="UP001470230"/>
    </source>
</evidence>